<dbReference type="AlphaFoldDB" id="A0A2M7V8X6"/>
<evidence type="ECO:0000313" key="1">
    <source>
        <dbReference type="EMBL" id="PIZ95254.1"/>
    </source>
</evidence>
<evidence type="ECO:0000313" key="2">
    <source>
        <dbReference type="Proteomes" id="UP000231453"/>
    </source>
</evidence>
<proteinExistence type="predicted"/>
<organism evidence="1 2">
    <name type="scientific">Candidatus Magasanikbacteria bacterium CG_4_10_14_0_2_um_filter_33_14</name>
    <dbReference type="NCBI Taxonomy" id="1974636"/>
    <lineage>
        <taxon>Bacteria</taxon>
        <taxon>Candidatus Magasanikiibacteriota</taxon>
    </lineage>
</organism>
<sequence length="126" mass="15270">MSKELSHIPAPEAKVLNQNDLVIQRSTMDTRERHDYDIKEKEIREYIMDLETRYDLKKFLELENYTVLDIKDKINFLEERLNSLRQERLHKDIKFKYINLRAWYEERVNVTIGKLEGAIELLKSLE</sequence>
<accession>A0A2M7V8X6</accession>
<comment type="caution">
    <text evidence="1">The sequence shown here is derived from an EMBL/GenBank/DDBJ whole genome shotgun (WGS) entry which is preliminary data.</text>
</comment>
<protein>
    <submittedName>
        <fullName evidence="1">Uncharacterized protein</fullName>
    </submittedName>
</protein>
<name>A0A2M7V8X6_9BACT</name>
<reference evidence="2" key="1">
    <citation type="submission" date="2017-09" db="EMBL/GenBank/DDBJ databases">
        <title>Depth-based differentiation of microbial function through sediment-hosted aquifers and enrichment of novel symbionts in the deep terrestrial subsurface.</title>
        <authorList>
            <person name="Probst A.J."/>
            <person name="Ladd B."/>
            <person name="Jarett J.K."/>
            <person name="Geller-Mcgrath D.E."/>
            <person name="Sieber C.M.K."/>
            <person name="Emerson J.B."/>
            <person name="Anantharaman K."/>
            <person name="Thomas B.C."/>
            <person name="Malmstrom R."/>
            <person name="Stieglmeier M."/>
            <person name="Klingl A."/>
            <person name="Woyke T."/>
            <person name="Ryan C.M."/>
            <person name="Banfield J.F."/>
        </authorList>
    </citation>
    <scope>NUCLEOTIDE SEQUENCE [LARGE SCALE GENOMIC DNA]</scope>
</reference>
<dbReference type="Proteomes" id="UP000231453">
    <property type="component" value="Unassembled WGS sequence"/>
</dbReference>
<dbReference type="EMBL" id="PFPL01000059">
    <property type="protein sequence ID" value="PIZ95254.1"/>
    <property type="molecule type" value="Genomic_DNA"/>
</dbReference>
<gene>
    <name evidence="1" type="ORF">COX80_04805</name>
</gene>